<proteinExistence type="predicted"/>
<accession>A0AA39U8J1</accession>
<dbReference type="Proteomes" id="UP001166286">
    <property type="component" value="Unassembled WGS sequence"/>
</dbReference>
<protein>
    <recommendedName>
        <fullName evidence="3">F-box domain-containing protein</fullName>
    </recommendedName>
</protein>
<organism evidence="1 2">
    <name type="scientific">Cladonia borealis</name>
    <dbReference type="NCBI Taxonomy" id="184061"/>
    <lineage>
        <taxon>Eukaryota</taxon>
        <taxon>Fungi</taxon>
        <taxon>Dikarya</taxon>
        <taxon>Ascomycota</taxon>
        <taxon>Pezizomycotina</taxon>
        <taxon>Lecanoromycetes</taxon>
        <taxon>OSLEUM clade</taxon>
        <taxon>Lecanoromycetidae</taxon>
        <taxon>Lecanorales</taxon>
        <taxon>Lecanorineae</taxon>
        <taxon>Cladoniaceae</taxon>
        <taxon>Cladonia</taxon>
    </lineage>
</organism>
<evidence type="ECO:0000313" key="1">
    <source>
        <dbReference type="EMBL" id="KAK0510431.1"/>
    </source>
</evidence>
<evidence type="ECO:0000313" key="2">
    <source>
        <dbReference type="Proteomes" id="UP001166286"/>
    </source>
</evidence>
<evidence type="ECO:0008006" key="3">
    <source>
        <dbReference type="Google" id="ProtNLM"/>
    </source>
</evidence>
<sequence length="337" mass="37753">MPSDHQNEKTHLFALPRELLVLIFKAQSSITDAVHLAGTCHFLRNLYKSEHTIASTVLQREIPCYEPLAHLRTASCCTTIILAEPPSNKQEALRLAEAQVPNLQLRRSDALISKLYLNAKDAAWVCRLASCYFTSQGNPNPITTCRVHSWGDGSPSQRGILPHERARILHSWYFLKLHTGPLLHWGHERARIVHSWYILNLHTGPLLHWAQQHHQSLTQELWAMSALQAYVLWAMASFLCELTDENAGEPSHFGRKSAELGIEEQDPPDFLIGLGATPLPEWESTRLVICEIAEAKKAVGPDGPFHLLTLHGPCDLCPLPGGAVCEPRELGKPLWEL</sequence>
<dbReference type="EMBL" id="JAFEKC020000015">
    <property type="protein sequence ID" value="KAK0510431.1"/>
    <property type="molecule type" value="Genomic_DNA"/>
</dbReference>
<comment type="caution">
    <text evidence="1">The sequence shown here is derived from an EMBL/GenBank/DDBJ whole genome shotgun (WGS) entry which is preliminary data.</text>
</comment>
<name>A0AA39U8J1_9LECA</name>
<gene>
    <name evidence="1" type="ORF">JMJ35_006863</name>
</gene>
<dbReference type="AlphaFoldDB" id="A0AA39U8J1"/>
<keyword evidence="2" id="KW-1185">Reference proteome</keyword>
<reference evidence="1" key="1">
    <citation type="submission" date="2023-03" db="EMBL/GenBank/DDBJ databases">
        <title>Complete genome of Cladonia borealis.</title>
        <authorList>
            <person name="Park H."/>
        </authorList>
    </citation>
    <scope>NUCLEOTIDE SEQUENCE</scope>
    <source>
        <strain evidence="1">ANT050790</strain>
    </source>
</reference>